<feature type="domain" description="PAS" evidence="7">
    <location>
        <begin position="315"/>
        <end position="385"/>
    </location>
</feature>
<dbReference type="Pfam" id="PF08447">
    <property type="entry name" value="PAS_3"/>
    <property type="match status" value="1"/>
</dbReference>
<dbReference type="InterPro" id="IPR036097">
    <property type="entry name" value="HisK_dim/P_sf"/>
</dbReference>
<evidence type="ECO:0000256" key="3">
    <source>
        <dbReference type="ARBA" id="ARBA00022553"/>
    </source>
</evidence>
<organism evidence="8 9">
    <name type="scientific">Hymenobacter glaciei</name>
    <dbReference type="NCBI Taxonomy" id="877209"/>
    <lineage>
        <taxon>Bacteria</taxon>
        <taxon>Pseudomonadati</taxon>
        <taxon>Bacteroidota</taxon>
        <taxon>Cytophagia</taxon>
        <taxon>Cytophagales</taxon>
        <taxon>Hymenobacteraceae</taxon>
        <taxon>Hymenobacter</taxon>
    </lineage>
</organism>
<dbReference type="Pfam" id="PF02518">
    <property type="entry name" value="HATPase_c"/>
    <property type="match status" value="1"/>
</dbReference>
<dbReference type="Gene3D" id="1.10.287.130">
    <property type="match status" value="1"/>
</dbReference>
<dbReference type="SMART" id="SM00388">
    <property type="entry name" value="HisKA"/>
    <property type="match status" value="1"/>
</dbReference>
<dbReference type="SUPFAM" id="SSF55785">
    <property type="entry name" value="PYP-like sensor domain (PAS domain)"/>
    <property type="match status" value="2"/>
</dbReference>
<comment type="caution">
    <text evidence="8">The sequence shown here is derived from an EMBL/GenBank/DDBJ whole genome shotgun (WGS) entry which is preliminary data.</text>
</comment>
<evidence type="ECO:0000259" key="7">
    <source>
        <dbReference type="PROSITE" id="PS50112"/>
    </source>
</evidence>
<evidence type="ECO:0000313" key="9">
    <source>
        <dbReference type="Proteomes" id="UP001501469"/>
    </source>
</evidence>
<evidence type="ECO:0000256" key="4">
    <source>
        <dbReference type="ARBA" id="ARBA00022679"/>
    </source>
</evidence>
<keyword evidence="5" id="KW-0418">Kinase</keyword>
<evidence type="ECO:0000256" key="2">
    <source>
        <dbReference type="ARBA" id="ARBA00012438"/>
    </source>
</evidence>
<proteinExistence type="predicted"/>
<evidence type="ECO:0000256" key="1">
    <source>
        <dbReference type="ARBA" id="ARBA00000085"/>
    </source>
</evidence>
<name>A0ABP7U7J8_9BACT</name>
<evidence type="ECO:0000256" key="5">
    <source>
        <dbReference type="ARBA" id="ARBA00022777"/>
    </source>
</evidence>
<sequence length="827" mass="91780">MVPDATPDSSVSSPPFPAALLPTLLAVSLSAVNLLRPVYGPGGPEIVDFSFDYLNPAAQRITGLPERPGTTALARFPEMVVNGVFDFYRRTYQSGEPGTFDVNRQSDGLDNYFRLAAQRCEDLLVVSFADTADHPRTPVEEALRAAQAAEQTARADAEAQRQRLHDVLLDLPAFVATYRGPAHTYEYVNRNFQQALPGRSLVGRTVREALPEEGQAYLDLLGQVYQTGEPFQGQEVPSLVDYTGTGQLEQRYHNFYVQATRDPAGTIDGLLSFSYDVTEQVEARQQLHLLNQELEARVFERTHDLRHAQAEAVATAQRLLRITESLPSTTFTVDQAGQVLYISPQWYAYTGMDPGASVNEVWPTLIHPDDLPVIAREFGAALAEGRPWRYEFRLRGAAGHYRWFASQGEPEPLAEAEQAGRPRQWFGSNLDIDDLKQAQYAREQQEQRLTNILTSLPASVVTCEGEELRLTFFNDTFQQFALGRAVLGRTLGELFPEAVEQGYTGLVHGVLRTGEPFRASEVTSYVVDPRTGARKETFLDLTYLPLRHGTEPPHAVLTFSLDVTERVHARRERETQQLLLLAANEALTESNHRLTRTNNDLDTFIYTASHDLKTPISNLEGLLHALREEIPPELLQGRYAPRLLGHMQGAVDRFKLTIAQLTDISRLQRASTQPVESVDLATLVADVRLDLAPQLAADARLVVDVAACPRVTFAPKNLRSIVFNLLSNAFKYRHPARPPHVELRCHCAEDGTVVLDVQDNGLGLTHDQQGQLFGLFRRLHDHVEGSGVGLYMVKRIAENAGGTIAVQSTPDVGTTFTVMLPAPARAA</sequence>
<comment type="catalytic activity">
    <reaction evidence="1">
        <text>ATP + protein L-histidine = ADP + protein N-phospho-L-histidine.</text>
        <dbReference type="EC" id="2.7.13.3"/>
    </reaction>
</comment>
<dbReference type="InterPro" id="IPR004358">
    <property type="entry name" value="Sig_transdc_His_kin-like_C"/>
</dbReference>
<accession>A0ABP7U7J8</accession>
<dbReference type="InterPro" id="IPR052162">
    <property type="entry name" value="Sensor_kinase/Photoreceptor"/>
</dbReference>
<dbReference type="PANTHER" id="PTHR43304:SF1">
    <property type="entry name" value="PAC DOMAIN-CONTAINING PROTEIN"/>
    <property type="match status" value="1"/>
</dbReference>
<dbReference type="InterPro" id="IPR005467">
    <property type="entry name" value="His_kinase_dom"/>
</dbReference>
<evidence type="ECO:0000259" key="6">
    <source>
        <dbReference type="PROSITE" id="PS50109"/>
    </source>
</evidence>
<dbReference type="SMART" id="SM00086">
    <property type="entry name" value="PAC"/>
    <property type="match status" value="2"/>
</dbReference>
<dbReference type="Gene3D" id="3.30.450.20">
    <property type="entry name" value="PAS domain"/>
    <property type="match status" value="3"/>
</dbReference>
<dbReference type="SMART" id="SM00387">
    <property type="entry name" value="HATPase_c"/>
    <property type="match status" value="1"/>
</dbReference>
<dbReference type="PANTHER" id="PTHR43304">
    <property type="entry name" value="PHYTOCHROME-LIKE PROTEIN CPH1"/>
    <property type="match status" value="1"/>
</dbReference>
<dbReference type="InterPro" id="IPR035965">
    <property type="entry name" value="PAS-like_dom_sf"/>
</dbReference>
<dbReference type="SUPFAM" id="SSF47384">
    <property type="entry name" value="Homodimeric domain of signal transducing histidine kinase"/>
    <property type="match status" value="1"/>
</dbReference>
<protein>
    <recommendedName>
        <fullName evidence="2">histidine kinase</fullName>
        <ecNumber evidence="2">2.7.13.3</ecNumber>
    </recommendedName>
</protein>
<dbReference type="InterPro" id="IPR003594">
    <property type="entry name" value="HATPase_dom"/>
</dbReference>
<dbReference type="InterPro" id="IPR001610">
    <property type="entry name" value="PAC"/>
</dbReference>
<dbReference type="PRINTS" id="PR00344">
    <property type="entry name" value="BCTRLSENSOR"/>
</dbReference>
<dbReference type="InterPro" id="IPR003661">
    <property type="entry name" value="HisK_dim/P_dom"/>
</dbReference>
<dbReference type="RefSeq" id="WP_345054326.1">
    <property type="nucleotide sequence ID" value="NZ_BAABDK010000017.1"/>
</dbReference>
<dbReference type="InterPro" id="IPR013655">
    <property type="entry name" value="PAS_fold_3"/>
</dbReference>
<dbReference type="EC" id="2.7.13.3" evidence="2"/>
<dbReference type="SMART" id="SM00091">
    <property type="entry name" value="PAS"/>
    <property type="match status" value="3"/>
</dbReference>
<gene>
    <name evidence="8" type="ORF">GCM10022409_22780</name>
</gene>
<dbReference type="CDD" id="cd00130">
    <property type="entry name" value="PAS"/>
    <property type="match status" value="1"/>
</dbReference>
<dbReference type="InterPro" id="IPR000014">
    <property type="entry name" value="PAS"/>
</dbReference>
<dbReference type="NCBIfam" id="TIGR00229">
    <property type="entry name" value="sensory_box"/>
    <property type="match status" value="1"/>
</dbReference>
<keyword evidence="9" id="KW-1185">Reference proteome</keyword>
<dbReference type="InterPro" id="IPR013656">
    <property type="entry name" value="PAS_4"/>
</dbReference>
<keyword evidence="4" id="KW-0808">Transferase</keyword>
<dbReference type="Pfam" id="PF00512">
    <property type="entry name" value="HisKA"/>
    <property type="match status" value="1"/>
</dbReference>
<dbReference type="Pfam" id="PF08448">
    <property type="entry name" value="PAS_4"/>
    <property type="match status" value="2"/>
</dbReference>
<dbReference type="PROSITE" id="PS50112">
    <property type="entry name" value="PAS"/>
    <property type="match status" value="1"/>
</dbReference>
<dbReference type="SUPFAM" id="SSF55874">
    <property type="entry name" value="ATPase domain of HSP90 chaperone/DNA topoisomerase II/histidine kinase"/>
    <property type="match status" value="1"/>
</dbReference>
<dbReference type="Gene3D" id="3.30.565.10">
    <property type="entry name" value="Histidine kinase-like ATPase, C-terminal domain"/>
    <property type="match status" value="1"/>
</dbReference>
<dbReference type="Proteomes" id="UP001501469">
    <property type="component" value="Unassembled WGS sequence"/>
</dbReference>
<dbReference type="CDD" id="cd00082">
    <property type="entry name" value="HisKA"/>
    <property type="match status" value="1"/>
</dbReference>
<dbReference type="EMBL" id="BAABDK010000017">
    <property type="protein sequence ID" value="GAA4037275.1"/>
    <property type="molecule type" value="Genomic_DNA"/>
</dbReference>
<evidence type="ECO:0000313" key="8">
    <source>
        <dbReference type="EMBL" id="GAA4037275.1"/>
    </source>
</evidence>
<feature type="domain" description="Histidine kinase" evidence="6">
    <location>
        <begin position="607"/>
        <end position="824"/>
    </location>
</feature>
<reference evidence="9" key="1">
    <citation type="journal article" date="2019" name="Int. J. Syst. Evol. Microbiol.">
        <title>The Global Catalogue of Microorganisms (GCM) 10K type strain sequencing project: providing services to taxonomists for standard genome sequencing and annotation.</title>
        <authorList>
            <consortium name="The Broad Institute Genomics Platform"/>
            <consortium name="The Broad Institute Genome Sequencing Center for Infectious Disease"/>
            <person name="Wu L."/>
            <person name="Ma J."/>
        </authorList>
    </citation>
    <scope>NUCLEOTIDE SEQUENCE [LARGE SCALE GENOMIC DNA]</scope>
    <source>
        <strain evidence="9">JCM 17225</strain>
    </source>
</reference>
<dbReference type="InterPro" id="IPR036890">
    <property type="entry name" value="HATPase_C_sf"/>
</dbReference>
<keyword evidence="3" id="KW-0597">Phosphoprotein</keyword>
<dbReference type="PROSITE" id="PS50109">
    <property type="entry name" value="HIS_KIN"/>
    <property type="match status" value="1"/>
</dbReference>